<reference evidence="2 3" key="1">
    <citation type="submission" date="2023-11" db="EMBL/GenBank/DDBJ databases">
        <title>Genome sequence of Pseudomonas salmasensis Strain SLU99.</title>
        <authorList>
            <person name="Ghadamgahi F."/>
            <person name="Kalyandurg P.B."/>
            <person name="Catara V."/>
            <person name="Vetukuri R."/>
            <person name="Ghosh S."/>
        </authorList>
    </citation>
    <scope>NUCLEOTIDE SEQUENCE [LARGE SCALE GENOMIC DNA]</scope>
    <source>
        <strain evidence="2 3">SLU99</strain>
    </source>
</reference>
<dbReference type="RefSeq" id="WP_320748089.1">
    <property type="nucleotide sequence ID" value="NZ_JAXGGE010000001.1"/>
</dbReference>
<proteinExistence type="predicted"/>
<dbReference type="Gene3D" id="2.40.128.540">
    <property type="entry name" value="Domain of unknown function DUF4822"/>
    <property type="match status" value="1"/>
</dbReference>
<feature type="domain" description="DUF4822" evidence="1">
    <location>
        <begin position="39"/>
        <end position="163"/>
    </location>
</feature>
<name>A0ABU5FJE7_9PSED</name>
<dbReference type="Pfam" id="PF16103">
    <property type="entry name" value="DUF4822"/>
    <property type="match status" value="1"/>
</dbReference>
<evidence type="ECO:0000313" key="2">
    <source>
        <dbReference type="EMBL" id="MDY4301746.1"/>
    </source>
</evidence>
<keyword evidence="3" id="KW-1185">Reference proteome</keyword>
<gene>
    <name evidence="2" type="ORF">SO486_17395</name>
</gene>
<dbReference type="InterPro" id="IPR032247">
    <property type="entry name" value="DUF4822"/>
</dbReference>
<dbReference type="EMBL" id="JAXGGE010000001">
    <property type="protein sequence ID" value="MDY4301746.1"/>
    <property type="molecule type" value="Genomic_DNA"/>
</dbReference>
<organism evidence="2 3">
    <name type="scientific">Pseudomonas salmasensis</name>
    <dbReference type="NCBI Taxonomy" id="2745514"/>
    <lineage>
        <taxon>Bacteria</taxon>
        <taxon>Pseudomonadati</taxon>
        <taxon>Pseudomonadota</taxon>
        <taxon>Gammaproteobacteria</taxon>
        <taxon>Pseudomonadales</taxon>
        <taxon>Pseudomonadaceae</taxon>
        <taxon>Pseudomonas</taxon>
    </lineage>
</organism>
<evidence type="ECO:0000313" key="3">
    <source>
        <dbReference type="Proteomes" id="UP001277967"/>
    </source>
</evidence>
<dbReference type="Proteomes" id="UP001277967">
    <property type="component" value="Unassembled WGS sequence"/>
</dbReference>
<protein>
    <submittedName>
        <fullName evidence="2">DUF4822 domain-containing protein</fullName>
    </submittedName>
</protein>
<evidence type="ECO:0000259" key="1">
    <source>
        <dbReference type="Pfam" id="PF16103"/>
    </source>
</evidence>
<sequence>MRRLTGVLTGLFITGLLGAPSFSYAKSTQPEADIRALASSPQWLTTKVYIEGEPENDVKAQYPGVVGISMWDPQRNRYEFFYTDTGRSKHPDGGGGYFLVTGDKQTHILVPDLGPHRTIVRRLEKLDNTEFTYSREVPRDMVATNPAVRIYVVHAPYTGPIKTQMSN</sequence>
<comment type="caution">
    <text evidence="2">The sequence shown here is derived from an EMBL/GenBank/DDBJ whole genome shotgun (WGS) entry which is preliminary data.</text>
</comment>
<accession>A0ABU5FJE7</accession>